<dbReference type="Proteomes" id="UP000237347">
    <property type="component" value="Unassembled WGS sequence"/>
</dbReference>
<organism evidence="1 2">
    <name type="scientific">Quercus suber</name>
    <name type="common">Cork oak</name>
    <dbReference type="NCBI Taxonomy" id="58331"/>
    <lineage>
        <taxon>Eukaryota</taxon>
        <taxon>Viridiplantae</taxon>
        <taxon>Streptophyta</taxon>
        <taxon>Embryophyta</taxon>
        <taxon>Tracheophyta</taxon>
        <taxon>Spermatophyta</taxon>
        <taxon>Magnoliopsida</taxon>
        <taxon>eudicotyledons</taxon>
        <taxon>Gunneridae</taxon>
        <taxon>Pentapetalae</taxon>
        <taxon>rosids</taxon>
        <taxon>fabids</taxon>
        <taxon>Fagales</taxon>
        <taxon>Fagaceae</taxon>
        <taxon>Quercus</taxon>
    </lineage>
</organism>
<dbReference type="EMBL" id="PKMF04000153">
    <property type="protein sequence ID" value="KAK7846594.1"/>
    <property type="molecule type" value="Genomic_DNA"/>
</dbReference>
<evidence type="ECO:0000313" key="2">
    <source>
        <dbReference type="Proteomes" id="UP000237347"/>
    </source>
</evidence>
<proteinExistence type="predicted"/>
<keyword evidence="2" id="KW-1185">Reference proteome</keyword>
<protein>
    <recommendedName>
        <fullName evidence="3">Translation initiation factor 1</fullName>
    </recommendedName>
</protein>
<sequence length="25" mass="2857">MSYRLESGIQLLRFELSGGCLISKR</sequence>
<dbReference type="AlphaFoldDB" id="A0AAW0L4W9"/>
<reference evidence="1 2" key="1">
    <citation type="journal article" date="2018" name="Sci. Data">
        <title>The draft genome sequence of cork oak.</title>
        <authorList>
            <person name="Ramos A.M."/>
            <person name="Usie A."/>
            <person name="Barbosa P."/>
            <person name="Barros P.M."/>
            <person name="Capote T."/>
            <person name="Chaves I."/>
            <person name="Simoes F."/>
            <person name="Abreu I."/>
            <person name="Carrasquinho I."/>
            <person name="Faro C."/>
            <person name="Guimaraes J.B."/>
            <person name="Mendonca D."/>
            <person name="Nobrega F."/>
            <person name="Rodrigues L."/>
            <person name="Saibo N.J.M."/>
            <person name="Varela M.C."/>
            <person name="Egas C."/>
            <person name="Matos J."/>
            <person name="Miguel C.M."/>
            <person name="Oliveira M.M."/>
            <person name="Ricardo C.P."/>
            <person name="Goncalves S."/>
        </authorList>
    </citation>
    <scope>NUCLEOTIDE SEQUENCE [LARGE SCALE GENOMIC DNA]</scope>
    <source>
        <strain evidence="2">cv. HL8</strain>
    </source>
</reference>
<evidence type="ECO:0000313" key="1">
    <source>
        <dbReference type="EMBL" id="KAK7846594.1"/>
    </source>
</evidence>
<accession>A0AAW0L4W9</accession>
<gene>
    <name evidence="1" type="ORF">CFP56_007673</name>
</gene>
<comment type="caution">
    <text evidence="1">The sequence shown here is derived from an EMBL/GenBank/DDBJ whole genome shotgun (WGS) entry which is preliminary data.</text>
</comment>
<evidence type="ECO:0008006" key="3">
    <source>
        <dbReference type="Google" id="ProtNLM"/>
    </source>
</evidence>
<name>A0AAW0L4W9_QUESU</name>